<evidence type="ECO:0000313" key="4">
    <source>
        <dbReference type="EMBL" id="KRM33072.1"/>
    </source>
</evidence>
<dbReference type="STRING" id="1423734.FC83_GL003152"/>
<evidence type="ECO:0000259" key="3">
    <source>
        <dbReference type="Pfam" id="PF02517"/>
    </source>
</evidence>
<protein>
    <submittedName>
        <fullName evidence="4">Abortive infection protein</fullName>
    </submittedName>
</protein>
<reference evidence="4 5" key="1">
    <citation type="journal article" date="2015" name="Genome Announc.">
        <title>Expanding the biotechnology potential of lactobacilli through comparative genomics of 213 strains and associated genera.</title>
        <authorList>
            <person name="Sun Z."/>
            <person name="Harris H.M."/>
            <person name="McCann A."/>
            <person name="Guo C."/>
            <person name="Argimon S."/>
            <person name="Zhang W."/>
            <person name="Yang X."/>
            <person name="Jeffery I.B."/>
            <person name="Cooney J.C."/>
            <person name="Kagawa T.F."/>
            <person name="Liu W."/>
            <person name="Song Y."/>
            <person name="Salvetti E."/>
            <person name="Wrobel A."/>
            <person name="Rasinkangas P."/>
            <person name="Parkhill J."/>
            <person name="Rea M.C."/>
            <person name="O'Sullivan O."/>
            <person name="Ritari J."/>
            <person name="Douillard F.P."/>
            <person name="Paul Ross R."/>
            <person name="Yang R."/>
            <person name="Briner A.E."/>
            <person name="Felis G.E."/>
            <person name="de Vos W.M."/>
            <person name="Barrangou R."/>
            <person name="Klaenhammer T.R."/>
            <person name="Caufield P.W."/>
            <person name="Cui Y."/>
            <person name="Zhang H."/>
            <person name="O'Toole P.W."/>
        </authorList>
    </citation>
    <scope>NUCLEOTIDE SEQUENCE [LARGE SCALE GENOMIC DNA]</scope>
    <source>
        <strain evidence="4 5">DSM 18527</strain>
    </source>
</reference>
<dbReference type="AlphaFoldDB" id="X0QJ06"/>
<organism evidence="4 5">
    <name type="scientific">Agrilactobacillus composti DSM 18527 = JCM 14202</name>
    <dbReference type="NCBI Taxonomy" id="1423734"/>
    <lineage>
        <taxon>Bacteria</taxon>
        <taxon>Bacillati</taxon>
        <taxon>Bacillota</taxon>
        <taxon>Bacilli</taxon>
        <taxon>Lactobacillales</taxon>
        <taxon>Lactobacillaceae</taxon>
        <taxon>Agrilactobacillus</taxon>
    </lineage>
</organism>
<proteinExistence type="inferred from homology"/>
<dbReference type="Proteomes" id="UP000051236">
    <property type="component" value="Unassembled WGS sequence"/>
</dbReference>
<sequence>MLGLLVLTMVFVSIGGVFGRILVYAAGMSAAHLLFPSVTTIVGALVTCLIWLIFNHFYLRITVGLHGFKRQQLVLLLPMVVILIGDSTLPTQFDWTGTNVLLALGIGLAVGMLEEYVFRGLLVNGLRQLFQVTPLLAALASGAIFGLAHLTNLLGNSNSLVSTCLQVIYAFAGGFFLAIIYIISGSLWLPILAHAVVTAFDQIAFGTMSNQASSGIWTTVLYFGIFTGLGFWLWARKIRRQVI</sequence>
<keyword evidence="2" id="KW-1133">Transmembrane helix</keyword>
<dbReference type="eggNOG" id="COG1266">
    <property type="taxonomic scope" value="Bacteria"/>
</dbReference>
<dbReference type="EMBL" id="AZGA01000057">
    <property type="protein sequence ID" value="KRM33072.1"/>
    <property type="molecule type" value="Genomic_DNA"/>
</dbReference>
<keyword evidence="5" id="KW-1185">Reference proteome</keyword>
<dbReference type="PATRIC" id="fig|1423734.3.peg.3201"/>
<comment type="caution">
    <text evidence="4">The sequence shown here is derived from an EMBL/GenBank/DDBJ whole genome shotgun (WGS) entry which is preliminary data.</text>
</comment>
<name>X0QJ06_9LACO</name>
<feature type="domain" description="CAAX prenyl protease 2/Lysostaphin resistance protein A-like" evidence="3">
    <location>
        <begin position="99"/>
        <end position="199"/>
    </location>
</feature>
<evidence type="ECO:0000256" key="2">
    <source>
        <dbReference type="SAM" id="Phobius"/>
    </source>
</evidence>
<feature type="transmembrane region" description="Helical" evidence="2">
    <location>
        <begin position="187"/>
        <end position="208"/>
    </location>
</feature>
<feature type="transmembrane region" description="Helical" evidence="2">
    <location>
        <begin position="99"/>
        <end position="117"/>
    </location>
</feature>
<dbReference type="Pfam" id="PF02517">
    <property type="entry name" value="Rce1-like"/>
    <property type="match status" value="1"/>
</dbReference>
<keyword evidence="2" id="KW-0472">Membrane</keyword>
<feature type="transmembrane region" description="Helical" evidence="2">
    <location>
        <begin position="73"/>
        <end position="93"/>
    </location>
</feature>
<accession>X0QJ06</accession>
<feature type="transmembrane region" description="Helical" evidence="2">
    <location>
        <begin position="214"/>
        <end position="235"/>
    </location>
</feature>
<keyword evidence="2" id="KW-0812">Transmembrane</keyword>
<evidence type="ECO:0000256" key="1">
    <source>
        <dbReference type="ARBA" id="ARBA00009067"/>
    </source>
</evidence>
<feature type="transmembrane region" description="Helical" evidence="2">
    <location>
        <begin position="160"/>
        <end position="180"/>
    </location>
</feature>
<dbReference type="GO" id="GO:0080120">
    <property type="term" value="P:CAAX-box protein maturation"/>
    <property type="evidence" value="ECO:0007669"/>
    <property type="project" value="UniProtKB-ARBA"/>
</dbReference>
<feature type="transmembrane region" description="Helical" evidence="2">
    <location>
        <begin position="29"/>
        <end position="53"/>
    </location>
</feature>
<gene>
    <name evidence="4" type="ORF">FC83_GL003152</name>
</gene>
<feature type="transmembrane region" description="Helical" evidence="2">
    <location>
        <begin position="129"/>
        <end position="148"/>
    </location>
</feature>
<dbReference type="InterPro" id="IPR003675">
    <property type="entry name" value="Rce1/LyrA-like_dom"/>
</dbReference>
<evidence type="ECO:0000313" key="5">
    <source>
        <dbReference type="Proteomes" id="UP000051236"/>
    </source>
</evidence>
<dbReference type="GO" id="GO:0004175">
    <property type="term" value="F:endopeptidase activity"/>
    <property type="evidence" value="ECO:0007669"/>
    <property type="project" value="UniProtKB-ARBA"/>
</dbReference>
<comment type="similarity">
    <text evidence="1">Belongs to the UPF0177 family.</text>
</comment>